<dbReference type="SMR" id="Q9XXF7"/>
<dbReference type="KEGG" id="cel:CELE_Y37A1B.9"/>
<evidence type="ECO:0000313" key="3">
    <source>
        <dbReference type="EMBL" id="CAA19492.3"/>
    </source>
</evidence>
<dbReference type="InterPro" id="IPR000494">
    <property type="entry name" value="Rcpt_L-dom"/>
</dbReference>
<dbReference type="EMBL" id="BX284604">
    <property type="protein sequence ID" value="CAA19492.3"/>
    <property type="molecule type" value="Genomic_DNA"/>
</dbReference>
<dbReference type="PaxDb" id="6239-Y37A1B.9"/>
<evidence type="ECO:0000313" key="4">
    <source>
        <dbReference type="Proteomes" id="UP000001940"/>
    </source>
</evidence>
<reference evidence="3 4" key="1">
    <citation type="journal article" date="1998" name="Science">
        <title>Genome sequence of the nematode C. elegans: a platform for investigating biology.</title>
        <authorList>
            <consortium name="The C. elegans sequencing consortium"/>
            <person name="Sulson J.E."/>
            <person name="Waterston R."/>
        </authorList>
    </citation>
    <scope>NUCLEOTIDE SEQUENCE [LARGE SCALE GENOMIC DNA]</scope>
    <source>
        <strain evidence="3 4">Bristol N2</strain>
    </source>
</reference>
<dbReference type="OrthoDB" id="6219513at2759"/>
<dbReference type="UCSC" id="Y37A1B.9">
    <property type="organism name" value="c. elegans"/>
</dbReference>
<keyword evidence="1" id="KW-0732">Signal</keyword>
<dbReference type="SUPFAM" id="SSF52058">
    <property type="entry name" value="L domain-like"/>
    <property type="match status" value="3"/>
</dbReference>
<keyword evidence="4" id="KW-1185">Reference proteome</keyword>
<dbReference type="CTD" id="189603"/>
<dbReference type="PANTHER" id="PTHR21662:SF57">
    <property type="entry name" value="RECEPTOR L-DOMAIN DOMAIN-CONTAINING PROTEIN"/>
    <property type="match status" value="1"/>
</dbReference>
<proteinExistence type="predicted"/>
<dbReference type="RefSeq" id="NP_502687.3">
    <property type="nucleotide sequence ID" value="NM_070286.3"/>
</dbReference>
<dbReference type="InParanoid" id="Q9XXF7"/>
<dbReference type="Pfam" id="PF01030">
    <property type="entry name" value="Recep_L_domain"/>
    <property type="match status" value="3"/>
</dbReference>
<gene>
    <name evidence="3 5" type="primary">irld-56</name>
    <name evidence="3" type="ORF">CELE_Y37A1B.9</name>
    <name evidence="5" type="ORF">Y37A1B.9</name>
</gene>
<dbReference type="PIR" id="T26614">
    <property type="entry name" value="T26614"/>
</dbReference>
<dbReference type="STRING" id="6239.Y37A1B.9.1"/>
<sequence>MKFGVCFELYLVLCFIPRNSAHFEEDIQKIVEFFRCDPECTFNHSEVTSKTIKDFPSNCEIVCGILNFNSNTDLSEDQLKKVFQNLKELDGDLKVENSNLTSLSFFSSYDFNFCYYTGISIINNSLLEHVDILKKAYYIRANEDIENVFQIMNNTKLDASKLCNRGNMNDLFELKVLGNLKDCGCYFDLANNPNFDGFETCKVLYGGLNLTNITENSVNFSKFLSIGHLKGNIEVAHTNFKDLSFLKNLNTLQMENEVRENEIIINIHDNPEMTRLGWTSLEYKLGYRTTYIMNLENLHPDFCLSFLELIFFSKIGVEFRNIQATYCQDFNETLDANYGFCQFQTLSNLGYGCEIIFGDLVIDSNEGKYLEKLIHIPFLFGTLKIQYMKSEGLDFLYGLQYIVNLDATQPAITIRSNKYLKRARIPMLEHVISKTSDDVVMYENPSMYSNNQECLLYRITYQTNLNIRNLDCDTNVFNESDNIKHNGIIFMFWLGILNIKMFMVF</sequence>
<feature type="domain" description="Receptor L-domain" evidence="2">
    <location>
        <begin position="352"/>
        <end position="453"/>
    </location>
</feature>
<dbReference type="InterPro" id="IPR053079">
    <property type="entry name" value="SPS2_domain"/>
</dbReference>
<name>Q9XXF7_CAEEL</name>
<dbReference type="AlphaFoldDB" id="Q9XXF7"/>
<dbReference type="PANTHER" id="PTHR21662">
    <property type="entry name" value="RECEPTOR PROTEIN-TYROSINE KINASE"/>
    <property type="match status" value="1"/>
</dbReference>
<dbReference type="Gene3D" id="3.80.20.20">
    <property type="entry name" value="Receptor L-domain"/>
    <property type="match status" value="3"/>
</dbReference>
<dbReference type="WormBase" id="Y37A1B.9">
    <property type="protein sequence ID" value="CE49909"/>
    <property type="gene ID" value="WBGene00012542"/>
    <property type="gene designation" value="irld-56"/>
</dbReference>
<dbReference type="Proteomes" id="UP000001940">
    <property type="component" value="Chromosome IV"/>
</dbReference>
<feature type="chain" id="PRO_5004338745" evidence="1">
    <location>
        <begin position="22"/>
        <end position="505"/>
    </location>
</feature>
<evidence type="ECO:0000256" key="1">
    <source>
        <dbReference type="SAM" id="SignalP"/>
    </source>
</evidence>
<keyword evidence="3" id="KW-0675">Receptor</keyword>
<evidence type="ECO:0000259" key="2">
    <source>
        <dbReference type="Pfam" id="PF01030"/>
    </source>
</evidence>
<protein>
    <submittedName>
        <fullName evidence="3">Receptor L-domain domain-containing protein</fullName>
    </submittedName>
</protein>
<dbReference type="GeneID" id="189603"/>
<evidence type="ECO:0000313" key="5">
    <source>
        <dbReference type="WormBase" id="Y37A1B.9"/>
    </source>
</evidence>
<accession>Q9XXF7</accession>
<feature type="signal peptide" evidence="1">
    <location>
        <begin position="1"/>
        <end position="21"/>
    </location>
</feature>
<feature type="domain" description="Receptor L-domain" evidence="2">
    <location>
        <begin position="58"/>
        <end position="107"/>
    </location>
</feature>
<dbReference type="AGR" id="WB:WBGene00012542"/>
<feature type="domain" description="Receptor L-domain" evidence="2">
    <location>
        <begin position="201"/>
        <end position="304"/>
    </location>
</feature>
<dbReference type="HOGENOM" id="CLU_028064_2_0_1"/>
<organism evidence="3 4">
    <name type="scientific">Caenorhabditis elegans</name>
    <dbReference type="NCBI Taxonomy" id="6239"/>
    <lineage>
        <taxon>Eukaryota</taxon>
        <taxon>Metazoa</taxon>
        <taxon>Ecdysozoa</taxon>
        <taxon>Nematoda</taxon>
        <taxon>Chromadorea</taxon>
        <taxon>Rhabditida</taxon>
        <taxon>Rhabditina</taxon>
        <taxon>Rhabditomorpha</taxon>
        <taxon>Rhabditoidea</taxon>
        <taxon>Rhabditidae</taxon>
        <taxon>Peloderinae</taxon>
        <taxon>Caenorhabditis</taxon>
    </lineage>
</organism>
<dbReference type="InterPro" id="IPR036941">
    <property type="entry name" value="Rcpt_L-dom_sf"/>
</dbReference>